<keyword evidence="3" id="KW-1185">Reference proteome</keyword>
<comment type="caution">
    <text evidence="2">The sequence shown here is derived from an EMBL/GenBank/DDBJ whole genome shotgun (WGS) entry which is preliminary data.</text>
</comment>
<accession>A0A8X6NRZ2</accession>
<reference evidence="2" key="1">
    <citation type="submission" date="2020-08" db="EMBL/GenBank/DDBJ databases">
        <title>Multicomponent nature underlies the extraordinary mechanical properties of spider dragline silk.</title>
        <authorList>
            <person name="Kono N."/>
            <person name="Nakamura H."/>
            <person name="Mori M."/>
            <person name="Yoshida Y."/>
            <person name="Ohtoshi R."/>
            <person name="Malay A.D."/>
            <person name="Moran D.A.P."/>
            <person name="Tomita M."/>
            <person name="Numata K."/>
            <person name="Arakawa K."/>
        </authorList>
    </citation>
    <scope>NUCLEOTIDE SEQUENCE</scope>
</reference>
<organism evidence="2 3">
    <name type="scientific">Nephila pilipes</name>
    <name type="common">Giant wood spider</name>
    <name type="synonym">Nephila maculata</name>
    <dbReference type="NCBI Taxonomy" id="299642"/>
    <lineage>
        <taxon>Eukaryota</taxon>
        <taxon>Metazoa</taxon>
        <taxon>Ecdysozoa</taxon>
        <taxon>Arthropoda</taxon>
        <taxon>Chelicerata</taxon>
        <taxon>Arachnida</taxon>
        <taxon>Araneae</taxon>
        <taxon>Araneomorphae</taxon>
        <taxon>Entelegynae</taxon>
        <taxon>Araneoidea</taxon>
        <taxon>Nephilidae</taxon>
        <taxon>Nephila</taxon>
    </lineage>
</organism>
<feature type="region of interest" description="Disordered" evidence="1">
    <location>
        <begin position="49"/>
        <end position="78"/>
    </location>
</feature>
<evidence type="ECO:0000313" key="3">
    <source>
        <dbReference type="Proteomes" id="UP000887013"/>
    </source>
</evidence>
<sequence length="78" mass="8845">MDRWRRKTTKLEILQEMKRDTSHSNHLIHVCHRALVNCGEVVIPTLSPLGSRTFSDEFPTGTNSSPPFPPASRSDTQQ</sequence>
<dbReference type="Proteomes" id="UP000887013">
    <property type="component" value="Unassembled WGS sequence"/>
</dbReference>
<proteinExistence type="predicted"/>
<dbReference type="AlphaFoldDB" id="A0A8X6NRZ2"/>
<dbReference type="EMBL" id="BMAW01012446">
    <property type="protein sequence ID" value="GFT28644.1"/>
    <property type="molecule type" value="Genomic_DNA"/>
</dbReference>
<evidence type="ECO:0000313" key="2">
    <source>
        <dbReference type="EMBL" id="GFT28644.1"/>
    </source>
</evidence>
<name>A0A8X6NRZ2_NEPPI</name>
<evidence type="ECO:0000256" key="1">
    <source>
        <dbReference type="SAM" id="MobiDB-lite"/>
    </source>
</evidence>
<gene>
    <name evidence="2" type="ORF">NPIL_590231</name>
</gene>
<protein>
    <submittedName>
        <fullName evidence="2">Uncharacterized protein</fullName>
    </submittedName>
</protein>